<proteinExistence type="predicted"/>
<dbReference type="EMBL" id="JADULK010000004">
    <property type="protein sequence ID" value="MBH1929787.1"/>
    <property type="molecule type" value="Genomic_DNA"/>
</dbReference>
<dbReference type="AlphaFoldDB" id="A0A3S4XUY5"/>
<name>A0A3S4XUY5_SERRU</name>
<evidence type="ECO:0000313" key="5">
    <source>
        <dbReference type="Proteomes" id="UP000307968"/>
    </source>
</evidence>
<dbReference type="Proteomes" id="UP000281904">
    <property type="component" value="Chromosome"/>
</dbReference>
<organism evidence="2 4">
    <name type="scientific">Serratia rubidaea</name>
    <name type="common">Serratia marinorubra</name>
    <dbReference type="NCBI Taxonomy" id="61652"/>
    <lineage>
        <taxon>Bacteria</taxon>
        <taxon>Pseudomonadati</taxon>
        <taxon>Pseudomonadota</taxon>
        <taxon>Gammaproteobacteria</taxon>
        <taxon>Enterobacterales</taxon>
        <taxon>Yersiniaceae</taxon>
        <taxon>Serratia</taxon>
    </lineage>
</organism>
<evidence type="ECO:0000313" key="3">
    <source>
        <dbReference type="EMBL" id="VTP60080.1"/>
    </source>
</evidence>
<reference evidence="2 4" key="1">
    <citation type="submission" date="2018-12" db="EMBL/GenBank/DDBJ databases">
        <authorList>
            <consortium name="Pathogen Informatics"/>
        </authorList>
    </citation>
    <scope>NUCLEOTIDE SEQUENCE [LARGE SCALE GENOMIC DNA]</scope>
    <source>
        <strain evidence="2 4">NCTC10036</strain>
        <strain evidence="3 5">NCTC12971</strain>
    </source>
</reference>
<evidence type="ECO:0000313" key="6">
    <source>
        <dbReference type="Proteomes" id="UP000624159"/>
    </source>
</evidence>
<gene>
    <name evidence="1" type="ORF">I5U13_08965</name>
    <name evidence="2" type="ORF">NCTC10036_01069</name>
    <name evidence="3" type="ORF">NCTC12971_00540</name>
</gene>
<accession>A0A3S4XUY5</accession>
<dbReference type="Proteomes" id="UP000624159">
    <property type="component" value="Unassembled WGS sequence"/>
</dbReference>
<sequence>MQFLIENDASLLAQMADEQHSADEHEAWLKQKVDDAFARLHEEQAVYLDESQATERMNDFKAKVRAKYPAE</sequence>
<dbReference type="RefSeq" id="WP_015670657.1">
    <property type="nucleotide sequence ID" value="NZ_CAMIPJ010000002.1"/>
</dbReference>
<evidence type="ECO:0000313" key="2">
    <source>
        <dbReference type="EMBL" id="VEI62365.1"/>
    </source>
</evidence>
<dbReference type="EMBL" id="LR590463">
    <property type="protein sequence ID" value="VTP60080.1"/>
    <property type="molecule type" value="Genomic_DNA"/>
</dbReference>
<dbReference type="GeneID" id="61763951"/>
<dbReference type="Proteomes" id="UP000307968">
    <property type="component" value="Chromosome"/>
</dbReference>
<keyword evidence="6" id="KW-1185">Reference proteome</keyword>
<reference evidence="1 6" key="2">
    <citation type="submission" date="2020-11" db="EMBL/GenBank/DDBJ databases">
        <title>Enhanced detection system for hospital associated transmission using whole genome sequencing surveillance.</title>
        <authorList>
            <person name="Harrison L.H."/>
            <person name="Van Tyne D."/>
            <person name="Marsh J.W."/>
            <person name="Griffith M.P."/>
            <person name="Snyder D.J."/>
            <person name="Cooper V.S."/>
            <person name="Mustapha M."/>
        </authorList>
    </citation>
    <scope>NUCLEOTIDE SEQUENCE [LARGE SCALE GENOMIC DNA]</scope>
    <source>
        <strain evidence="1 6">SER00230</strain>
    </source>
</reference>
<protein>
    <submittedName>
        <fullName evidence="2">Uncharacterized protein</fullName>
    </submittedName>
</protein>
<evidence type="ECO:0000313" key="1">
    <source>
        <dbReference type="EMBL" id="MBH1929787.1"/>
    </source>
</evidence>
<evidence type="ECO:0000313" key="4">
    <source>
        <dbReference type="Proteomes" id="UP000281904"/>
    </source>
</evidence>
<dbReference type="EMBL" id="LR134493">
    <property type="protein sequence ID" value="VEI62365.1"/>
    <property type="molecule type" value="Genomic_DNA"/>
</dbReference>